<dbReference type="EMBL" id="SRLO01004629">
    <property type="protein sequence ID" value="TNN30316.1"/>
    <property type="molecule type" value="Genomic_DNA"/>
</dbReference>
<evidence type="ECO:0000256" key="1">
    <source>
        <dbReference type="SAM" id="SignalP"/>
    </source>
</evidence>
<feature type="chain" id="PRO_5021348115" evidence="1">
    <location>
        <begin position="33"/>
        <end position="74"/>
    </location>
</feature>
<accession>A0A4Z2EN56</accession>
<comment type="caution">
    <text evidence="2">The sequence shown here is derived from an EMBL/GenBank/DDBJ whole genome shotgun (WGS) entry which is preliminary data.</text>
</comment>
<name>A0A4Z2EN56_9TELE</name>
<keyword evidence="1" id="KW-0732">Signal</keyword>
<dbReference type="Proteomes" id="UP000314294">
    <property type="component" value="Unassembled WGS sequence"/>
</dbReference>
<protein>
    <submittedName>
        <fullName evidence="2">Uncharacterized protein</fullName>
    </submittedName>
</protein>
<gene>
    <name evidence="2" type="ORF">EYF80_059532</name>
</gene>
<organism evidence="2 3">
    <name type="scientific">Liparis tanakae</name>
    <name type="common">Tanaka's snailfish</name>
    <dbReference type="NCBI Taxonomy" id="230148"/>
    <lineage>
        <taxon>Eukaryota</taxon>
        <taxon>Metazoa</taxon>
        <taxon>Chordata</taxon>
        <taxon>Craniata</taxon>
        <taxon>Vertebrata</taxon>
        <taxon>Euteleostomi</taxon>
        <taxon>Actinopterygii</taxon>
        <taxon>Neopterygii</taxon>
        <taxon>Teleostei</taxon>
        <taxon>Neoteleostei</taxon>
        <taxon>Acanthomorphata</taxon>
        <taxon>Eupercaria</taxon>
        <taxon>Perciformes</taxon>
        <taxon>Cottioidei</taxon>
        <taxon>Cottales</taxon>
        <taxon>Liparidae</taxon>
        <taxon>Liparis</taxon>
    </lineage>
</organism>
<dbReference type="AlphaFoldDB" id="A0A4Z2EN56"/>
<proteinExistence type="predicted"/>
<keyword evidence="3" id="KW-1185">Reference proteome</keyword>
<feature type="signal peptide" evidence="1">
    <location>
        <begin position="1"/>
        <end position="32"/>
    </location>
</feature>
<sequence length="74" mass="8276">MEDSDPPSPGPRWRTQTLLLVLVVVLLDEALQLNQEVSGRQGGAELSLRLLLGCQHILKLSKTTRRRQSDEPSE</sequence>
<evidence type="ECO:0000313" key="2">
    <source>
        <dbReference type="EMBL" id="TNN30316.1"/>
    </source>
</evidence>
<reference evidence="2 3" key="1">
    <citation type="submission" date="2019-03" db="EMBL/GenBank/DDBJ databases">
        <title>First draft genome of Liparis tanakae, snailfish: a comprehensive survey of snailfish specific genes.</title>
        <authorList>
            <person name="Kim W."/>
            <person name="Song I."/>
            <person name="Jeong J.-H."/>
            <person name="Kim D."/>
            <person name="Kim S."/>
            <person name="Ryu S."/>
            <person name="Song J.Y."/>
            <person name="Lee S.K."/>
        </authorList>
    </citation>
    <scope>NUCLEOTIDE SEQUENCE [LARGE SCALE GENOMIC DNA]</scope>
    <source>
        <tissue evidence="2">Muscle</tissue>
    </source>
</reference>
<evidence type="ECO:0000313" key="3">
    <source>
        <dbReference type="Proteomes" id="UP000314294"/>
    </source>
</evidence>